<dbReference type="Proteomes" id="UP001451571">
    <property type="component" value="Chromosome"/>
</dbReference>
<dbReference type="InterPro" id="IPR001387">
    <property type="entry name" value="Cro/C1-type_HTH"/>
</dbReference>
<evidence type="ECO:0000313" key="3">
    <source>
        <dbReference type="EMBL" id="XAH73040.1"/>
    </source>
</evidence>
<dbReference type="SUPFAM" id="SSF47413">
    <property type="entry name" value="lambda repressor-like DNA-binding domains"/>
    <property type="match status" value="1"/>
</dbReference>
<sequence>MYYDLEMSGKRIRGLREAKGYTQEKLAEEIGMSQKTIAAIEKGKKGTTIDTLVAIADVLESSLDYIVGGKTTSTEIENLLSGLSADKKEMAFKILKGILENI</sequence>
<dbReference type="SMART" id="SM00530">
    <property type="entry name" value="HTH_XRE"/>
    <property type="match status" value="1"/>
</dbReference>
<dbReference type="CDD" id="cd00093">
    <property type="entry name" value="HTH_XRE"/>
    <property type="match status" value="1"/>
</dbReference>
<dbReference type="Gene3D" id="1.10.260.40">
    <property type="entry name" value="lambda repressor-like DNA-binding domains"/>
    <property type="match status" value="1"/>
</dbReference>
<dbReference type="PROSITE" id="PS50943">
    <property type="entry name" value="HTH_CROC1"/>
    <property type="match status" value="1"/>
</dbReference>
<keyword evidence="1" id="KW-0238">DNA-binding</keyword>
<evidence type="ECO:0000259" key="2">
    <source>
        <dbReference type="PROSITE" id="PS50943"/>
    </source>
</evidence>
<dbReference type="RefSeq" id="WP_342756649.1">
    <property type="nucleotide sequence ID" value="NZ_CP146256.1"/>
</dbReference>
<protein>
    <submittedName>
        <fullName evidence="3">Helix-turn-helix transcriptional regulator</fullName>
    </submittedName>
</protein>
<feature type="domain" description="HTH cro/C1-type" evidence="2">
    <location>
        <begin position="12"/>
        <end position="66"/>
    </location>
</feature>
<name>A0ABZ3EU57_9FIRM</name>
<reference evidence="3 4" key="1">
    <citation type="submission" date="2024-02" db="EMBL/GenBank/DDBJ databases">
        <title>Bacterial strain from lacustrine sediment.</title>
        <authorList>
            <person name="Petit C."/>
            <person name="Fadhlaoui K."/>
        </authorList>
    </citation>
    <scope>NUCLEOTIDE SEQUENCE [LARGE SCALE GENOMIC DNA]</scope>
    <source>
        <strain evidence="3 4">IPX-CK</strain>
    </source>
</reference>
<dbReference type="PANTHER" id="PTHR46558">
    <property type="entry name" value="TRACRIPTIONAL REGULATORY PROTEIN-RELATED-RELATED"/>
    <property type="match status" value="1"/>
</dbReference>
<dbReference type="InterPro" id="IPR010982">
    <property type="entry name" value="Lambda_DNA-bd_dom_sf"/>
</dbReference>
<proteinExistence type="predicted"/>
<gene>
    <name evidence="3" type="ORF">V6984_16230</name>
</gene>
<keyword evidence="4" id="KW-1185">Reference proteome</keyword>
<dbReference type="Pfam" id="PF01381">
    <property type="entry name" value="HTH_3"/>
    <property type="match status" value="1"/>
</dbReference>
<evidence type="ECO:0000256" key="1">
    <source>
        <dbReference type="ARBA" id="ARBA00023125"/>
    </source>
</evidence>
<organism evidence="3 4">
    <name type="scientific">Kineothrix sedimenti</name>
    <dbReference type="NCBI Taxonomy" id="3123317"/>
    <lineage>
        <taxon>Bacteria</taxon>
        <taxon>Bacillati</taxon>
        <taxon>Bacillota</taxon>
        <taxon>Clostridia</taxon>
        <taxon>Lachnospirales</taxon>
        <taxon>Lachnospiraceae</taxon>
        <taxon>Kineothrix</taxon>
    </lineage>
</organism>
<dbReference type="PANTHER" id="PTHR46558:SF11">
    <property type="entry name" value="HTH-TYPE TRANSCRIPTIONAL REGULATOR XRE"/>
    <property type="match status" value="1"/>
</dbReference>
<dbReference type="EMBL" id="CP146256">
    <property type="protein sequence ID" value="XAH73040.1"/>
    <property type="molecule type" value="Genomic_DNA"/>
</dbReference>
<accession>A0ABZ3EU57</accession>
<evidence type="ECO:0000313" key="4">
    <source>
        <dbReference type="Proteomes" id="UP001451571"/>
    </source>
</evidence>